<dbReference type="InterPro" id="IPR036394">
    <property type="entry name" value="Ribosomal_uL22_sf"/>
</dbReference>
<keyword evidence="2 4" id="KW-0689">Ribosomal protein</keyword>
<evidence type="ECO:0000256" key="1">
    <source>
        <dbReference type="ARBA" id="ARBA00009451"/>
    </source>
</evidence>
<evidence type="ECO:0000313" key="6">
    <source>
        <dbReference type="EMBL" id="RYR25078.1"/>
    </source>
</evidence>
<evidence type="ECO:0000256" key="5">
    <source>
        <dbReference type="SAM" id="Phobius"/>
    </source>
</evidence>
<keyword evidence="5" id="KW-0812">Transmembrane</keyword>
<evidence type="ECO:0000313" key="7">
    <source>
        <dbReference type="Proteomes" id="UP000289738"/>
    </source>
</evidence>
<dbReference type="Gene3D" id="3.90.470.10">
    <property type="entry name" value="Ribosomal protein L22/L17"/>
    <property type="match status" value="1"/>
</dbReference>
<dbReference type="Pfam" id="PF00237">
    <property type="entry name" value="Ribosomal_L22"/>
    <property type="match status" value="1"/>
</dbReference>
<dbReference type="GO" id="GO:0005762">
    <property type="term" value="C:mitochondrial large ribosomal subunit"/>
    <property type="evidence" value="ECO:0007669"/>
    <property type="project" value="TreeGrafter"/>
</dbReference>
<evidence type="ECO:0000256" key="3">
    <source>
        <dbReference type="ARBA" id="ARBA00023274"/>
    </source>
</evidence>
<dbReference type="CDD" id="cd00336">
    <property type="entry name" value="Ribosomal_L22"/>
    <property type="match status" value="1"/>
</dbReference>
<dbReference type="EMBL" id="SDMP01000012">
    <property type="protein sequence ID" value="RYR25078.1"/>
    <property type="molecule type" value="Genomic_DNA"/>
</dbReference>
<dbReference type="Proteomes" id="UP000289738">
    <property type="component" value="Chromosome B02"/>
</dbReference>
<comment type="similarity">
    <text evidence="1 4">Belongs to the universal ribosomal protein uL22 family.</text>
</comment>
<dbReference type="GO" id="GO:0006412">
    <property type="term" value="P:translation"/>
    <property type="evidence" value="ECO:0007669"/>
    <property type="project" value="InterPro"/>
</dbReference>
<protein>
    <submittedName>
        <fullName evidence="6">Uncharacterized protein</fullName>
    </submittedName>
</protein>
<gene>
    <name evidence="6" type="ORF">Ahy_B02g058706</name>
</gene>
<evidence type="ECO:0000256" key="2">
    <source>
        <dbReference type="ARBA" id="ARBA00022980"/>
    </source>
</evidence>
<dbReference type="GO" id="GO:0003735">
    <property type="term" value="F:structural constituent of ribosome"/>
    <property type="evidence" value="ECO:0007669"/>
    <property type="project" value="InterPro"/>
</dbReference>
<dbReference type="PANTHER" id="PTHR13501:SF8">
    <property type="entry name" value="LARGE RIBOSOMAL SUBUNIT PROTEIN UL22M"/>
    <property type="match status" value="1"/>
</dbReference>
<comment type="caution">
    <text evidence="6">The sequence shown here is derived from an EMBL/GenBank/DDBJ whole genome shotgun (WGS) entry which is preliminary data.</text>
</comment>
<reference evidence="6 7" key="1">
    <citation type="submission" date="2019-01" db="EMBL/GenBank/DDBJ databases">
        <title>Sequencing of cultivated peanut Arachis hypogaea provides insights into genome evolution and oil improvement.</title>
        <authorList>
            <person name="Chen X."/>
        </authorList>
    </citation>
    <scope>NUCLEOTIDE SEQUENCE [LARGE SCALE GENOMIC DNA]</scope>
    <source>
        <strain evidence="7">cv. Fuhuasheng</strain>
        <tissue evidence="6">Leaves</tissue>
    </source>
</reference>
<dbReference type="AlphaFoldDB" id="A0A445AF88"/>
<name>A0A445AF88_ARAHY</name>
<keyword evidence="5" id="KW-1133">Transmembrane helix</keyword>
<sequence length="368" mass="40371">MANVRNLNGIGIPLTPSQPCVSSLSSSTVHHSWRLTVAHGVTFTSSLTRRSPHLVGRHTQSLTALPRRGLGLSPRPLTSVVVAVPCTCARFVVFLLLKVSVSHLVSISPFHALFVAGSRGNRSRWADLCCRLLALSLAVSFSLAISFSFAVNFLRATRFERVHCNHGPVAKAFLASFSSNCTLCYHLISPSKEAQDQKQTPVKKERVQAVMSKIKQSPKKVNLVAALVRGMLVTDALLQLQVTVKRASRTVYQGITQAQGNAVNNHGLDAERLIVAEAFVGKGLFRKKVSYHSKGRAGIKVKPECRLTVVVREITAEEEAKIARLKVHNFRKLTKREKRLVPHQLIVSNPVWGRKNKSSDRNSSATAA</sequence>
<keyword evidence="5" id="KW-0472">Membrane</keyword>
<keyword evidence="3 4" id="KW-0687">Ribonucleoprotein</keyword>
<dbReference type="PANTHER" id="PTHR13501">
    <property type="entry name" value="CHLOROPLAST 50S RIBOSOMAL PROTEIN L22-RELATED"/>
    <property type="match status" value="1"/>
</dbReference>
<dbReference type="FunFam" id="3.90.470.10:FF:000013">
    <property type="entry name" value="50S ribosomal protein L22"/>
    <property type="match status" value="1"/>
</dbReference>
<organism evidence="6 7">
    <name type="scientific">Arachis hypogaea</name>
    <name type="common">Peanut</name>
    <dbReference type="NCBI Taxonomy" id="3818"/>
    <lineage>
        <taxon>Eukaryota</taxon>
        <taxon>Viridiplantae</taxon>
        <taxon>Streptophyta</taxon>
        <taxon>Embryophyta</taxon>
        <taxon>Tracheophyta</taxon>
        <taxon>Spermatophyta</taxon>
        <taxon>Magnoliopsida</taxon>
        <taxon>eudicotyledons</taxon>
        <taxon>Gunneridae</taxon>
        <taxon>Pentapetalae</taxon>
        <taxon>rosids</taxon>
        <taxon>fabids</taxon>
        <taxon>Fabales</taxon>
        <taxon>Fabaceae</taxon>
        <taxon>Papilionoideae</taxon>
        <taxon>50 kb inversion clade</taxon>
        <taxon>dalbergioids sensu lato</taxon>
        <taxon>Dalbergieae</taxon>
        <taxon>Pterocarpus clade</taxon>
        <taxon>Arachis</taxon>
    </lineage>
</organism>
<dbReference type="SUPFAM" id="SSF54843">
    <property type="entry name" value="Ribosomal protein L22"/>
    <property type="match status" value="1"/>
</dbReference>
<evidence type="ECO:0000256" key="4">
    <source>
        <dbReference type="RuleBase" id="RU004005"/>
    </source>
</evidence>
<proteinExistence type="inferred from homology"/>
<feature type="transmembrane region" description="Helical" evidence="5">
    <location>
        <begin position="132"/>
        <end position="154"/>
    </location>
</feature>
<dbReference type="InterPro" id="IPR047867">
    <property type="entry name" value="Ribosomal_uL22_bac/org-type"/>
</dbReference>
<dbReference type="InterPro" id="IPR001063">
    <property type="entry name" value="Ribosomal_uL22"/>
</dbReference>
<keyword evidence="7" id="KW-1185">Reference proteome</keyword>
<accession>A0A445AF88</accession>